<evidence type="ECO:0000313" key="1">
    <source>
        <dbReference type="EMBL" id="CAI9303107.1"/>
    </source>
</evidence>
<dbReference type="EMBL" id="OX465085">
    <property type="protein sequence ID" value="CAI9303107.1"/>
    <property type="molecule type" value="Genomic_DNA"/>
</dbReference>
<name>A0AA36A429_LACSI</name>
<keyword evidence="2" id="KW-1185">Reference proteome</keyword>
<reference evidence="1" key="1">
    <citation type="submission" date="2023-04" db="EMBL/GenBank/DDBJ databases">
        <authorList>
            <person name="Vijverberg K."/>
            <person name="Xiong W."/>
            <person name="Schranz E."/>
        </authorList>
    </citation>
    <scope>NUCLEOTIDE SEQUENCE</scope>
</reference>
<dbReference type="AlphaFoldDB" id="A0AA36A429"/>
<proteinExistence type="predicted"/>
<accession>A0AA36A429</accession>
<organism evidence="1 2">
    <name type="scientific">Lactuca saligna</name>
    <name type="common">Willowleaf lettuce</name>
    <dbReference type="NCBI Taxonomy" id="75948"/>
    <lineage>
        <taxon>Eukaryota</taxon>
        <taxon>Viridiplantae</taxon>
        <taxon>Streptophyta</taxon>
        <taxon>Embryophyta</taxon>
        <taxon>Tracheophyta</taxon>
        <taxon>Spermatophyta</taxon>
        <taxon>Magnoliopsida</taxon>
        <taxon>eudicotyledons</taxon>
        <taxon>Gunneridae</taxon>
        <taxon>Pentapetalae</taxon>
        <taxon>asterids</taxon>
        <taxon>campanulids</taxon>
        <taxon>Asterales</taxon>
        <taxon>Asteraceae</taxon>
        <taxon>Cichorioideae</taxon>
        <taxon>Cichorieae</taxon>
        <taxon>Lactucinae</taxon>
        <taxon>Lactuca</taxon>
    </lineage>
</organism>
<sequence length="117" mass="13354">MASLKVAESHMSTLLDDPPVADNKFKSMMYMLRECCISTALTWNPIIYLNLINELWRSASVKTGDNGLVKIEASIRGRNIVISEQFISDILKIEHQDAYLTDIDLRVVDEYLEKLGY</sequence>
<dbReference type="Proteomes" id="UP001177003">
    <property type="component" value="Chromosome 9"/>
</dbReference>
<evidence type="ECO:0000313" key="2">
    <source>
        <dbReference type="Proteomes" id="UP001177003"/>
    </source>
</evidence>
<gene>
    <name evidence="1" type="ORF">LSALG_LOCUS41567</name>
</gene>
<protein>
    <submittedName>
        <fullName evidence="1">Uncharacterized protein</fullName>
    </submittedName>
</protein>